<protein>
    <recommendedName>
        <fullName evidence="3">DUF3052 domain-containing protein</fullName>
    </recommendedName>
</protein>
<dbReference type="KEGG" id="dtm:BJL86_1288"/>
<organism evidence="1 2">
    <name type="scientific">Dietzia timorensis</name>
    <dbReference type="NCBI Taxonomy" id="499555"/>
    <lineage>
        <taxon>Bacteria</taxon>
        <taxon>Bacillati</taxon>
        <taxon>Actinomycetota</taxon>
        <taxon>Actinomycetes</taxon>
        <taxon>Mycobacteriales</taxon>
        <taxon>Dietziaceae</taxon>
        <taxon>Dietzia</taxon>
    </lineage>
</organism>
<keyword evidence="2" id="KW-1185">Reference proteome</keyword>
<name>A0A173LKS5_9ACTN</name>
<dbReference type="RefSeq" id="WP_197487643.1">
    <property type="nucleotide sequence ID" value="NZ_CP015961.1"/>
</dbReference>
<reference evidence="1 2" key="1">
    <citation type="submission" date="2016-06" db="EMBL/GenBank/DDBJ databases">
        <title>Complete genome sequence of a saline-alkali tolerant type strain Dietzia timorensis ID05-A0528T.</title>
        <authorList>
            <person name="Wu X."/>
        </authorList>
    </citation>
    <scope>NUCLEOTIDE SEQUENCE [LARGE SCALE GENOMIC DNA]</scope>
    <source>
        <strain evidence="1 2">ID05-A0528</strain>
    </source>
</reference>
<dbReference type="InterPro" id="IPR021412">
    <property type="entry name" value="DUF3052"/>
</dbReference>
<gene>
    <name evidence="1" type="ORF">BJL86_1288</name>
</gene>
<evidence type="ECO:0000313" key="2">
    <source>
        <dbReference type="Proteomes" id="UP000186104"/>
    </source>
</evidence>
<dbReference type="Pfam" id="PF11253">
    <property type="entry name" value="DUF3052"/>
    <property type="match status" value="1"/>
</dbReference>
<evidence type="ECO:0008006" key="3">
    <source>
        <dbReference type="Google" id="ProtNLM"/>
    </source>
</evidence>
<dbReference type="Proteomes" id="UP000186104">
    <property type="component" value="Chromosome"/>
</dbReference>
<sequence length="148" mass="15809">MVASADPEGTTQDATAVDVQNLELKKGMLVQEVGWDEDCDPALSEAVEDLIGSVLLEDDTDEVVDVVLLWWRQGDGDLVDRLMDVMGPLSDVGCVWVFTPKTGLDGHVEPAVIAESAQTAGMMQTKTGGLGEWAGARLALRKGSVPKR</sequence>
<dbReference type="EMBL" id="CP015961">
    <property type="protein sequence ID" value="ANI92071.1"/>
    <property type="molecule type" value="Genomic_DNA"/>
</dbReference>
<dbReference type="AlphaFoldDB" id="A0A173LKS5"/>
<dbReference type="STRING" id="499555.BJL86_1288"/>
<accession>A0A173LKS5</accession>
<evidence type="ECO:0000313" key="1">
    <source>
        <dbReference type="EMBL" id="ANI92071.1"/>
    </source>
</evidence>
<proteinExistence type="predicted"/>